<dbReference type="InterPro" id="IPR016181">
    <property type="entry name" value="Acyl_CoA_acyltransferase"/>
</dbReference>
<name>A0A1G8RXN5_9FLAO</name>
<evidence type="ECO:0000313" key="2">
    <source>
        <dbReference type="EMBL" id="SDJ21738.1"/>
    </source>
</evidence>
<dbReference type="OrthoDB" id="1120671at2"/>
<proteinExistence type="predicted"/>
<feature type="domain" description="N-acetyltransferase" evidence="1">
    <location>
        <begin position="11"/>
        <end position="96"/>
    </location>
</feature>
<dbReference type="EMBL" id="FNEZ01000001">
    <property type="protein sequence ID" value="SDJ21738.1"/>
    <property type="molecule type" value="Genomic_DNA"/>
</dbReference>
<sequence length="101" mass="11640">MEINIKDCKLEINEAENQFEFDINGKTALIEYAIEGMKIYLTHTEVPSEFEGHGIASELVRQTLQHIKTQNLTVMPLCSFVAHYIDNHAEWHSLLSEGYQM</sequence>
<dbReference type="AlphaFoldDB" id="A0A1G8RXN5"/>
<gene>
    <name evidence="2" type="ORF">SAMN04487935_0328</name>
</gene>
<dbReference type="PROSITE" id="PS51729">
    <property type="entry name" value="GNAT_YJDJ"/>
    <property type="match status" value="1"/>
</dbReference>
<dbReference type="PANTHER" id="PTHR31435">
    <property type="entry name" value="PROTEIN NATD1"/>
    <property type="match status" value="1"/>
</dbReference>
<accession>A0A1G8RXN5</accession>
<dbReference type="SUPFAM" id="SSF55729">
    <property type="entry name" value="Acyl-CoA N-acyltransferases (Nat)"/>
    <property type="match status" value="1"/>
</dbReference>
<protein>
    <recommendedName>
        <fullName evidence="1">N-acetyltransferase domain-containing protein</fullName>
    </recommendedName>
</protein>
<dbReference type="InterPro" id="IPR031165">
    <property type="entry name" value="GNAT_YJDJ"/>
</dbReference>
<evidence type="ECO:0000313" key="3">
    <source>
        <dbReference type="Proteomes" id="UP000199580"/>
    </source>
</evidence>
<dbReference type="Pfam" id="PF14542">
    <property type="entry name" value="Acetyltransf_CG"/>
    <property type="match status" value="1"/>
</dbReference>
<organism evidence="2 3">
    <name type="scientific">Flavobacterium noncentrifugens</name>
    <dbReference type="NCBI Taxonomy" id="1128970"/>
    <lineage>
        <taxon>Bacteria</taxon>
        <taxon>Pseudomonadati</taxon>
        <taxon>Bacteroidota</taxon>
        <taxon>Flavobacteriia</taxon>
        <taxon>Flavobacteriales</taxon>
        <taxon>Flavobacteriaceae</taxon>
        <taxon>Flavobacterium</taxon>
    </lineage>
</organism>
<evidence type="ECO:0000259" key="1">
    <source>
        <dbReference type="PROSITE" id="PS51729"/>
    </source>
</evidence>
<dbReference type="RefSeq" id="WP_091391547.1">
    <property type="nucleotide sequence ID" value="NZ_BKAI01000001.1"/>
</dbReference>
<dbReference type="Gene3D" id="3.40.630.30">
    <property type="match status" value="1"/>
</dbReference>
<dbReference type="STRING" id="1128970.SAMN04487935_0328"/>
<keyword evidence="3" id="KW-1185">Reference proteome</keyword>
<reference evidence="2 3" key="1">
    <citation type="submission" date="2016-10" db="EMBL/GenBank/DDBJ databases">
        <authorList>
            <person name="de Groot N.N."/>
        </authorList>
    </citation>
    <scope>NUCLEOTIDE SEQUENCE [LARGE SCALE GENOMIC DNA]</scope>
    <source>
        <strain evidence="2 3">CGMCC 1.10076</strain>
    </source>
</reference>
<dbReference type="PANTHER" id="PTHR31435:SF10">
    <property type="entry name" value="BSR4717 PROTEIN"/>
    <property type="match status" value="1"/>
</dbReference>
<dbReference type="Proteomes" id="UP000199580">
    <property type="component" value="Unassembled WGS sequence"/>
</dbReference>
<dbReference type="InterPro" id="IPR045057">
    <property type="entry name" value="Gcn5-rel_NAT"/>
</dbReference>